<dbReference type="InterPro" id="IPR043128">
    <property type="entry name" value="Rev_trsase/Diguanyl_cyclase"/>
</dbReference>
<dbReference type="SUPFAM" id="SSF55781">
    <property type="entry name" value="GAF domain-like"/>
    <property type="match status" value="2"/>
</dbReference>
<dbReference type="InterPro" id="IPR029016">
    <property type="entry name" value="GAF-like_dom_sf"/>
</dbReference>
<dbReference type="InterPro" id="IPR050469">
    <property type="entry name" value="Diguanylate_Cyclase"/>
</dbReference>
<dbReference type="SMART" id="SM00086">
    <property type="entry name" value="PAC"/>
    <property type="match status" value="3"/>
</dbReference>
<dbReference type="PROSITE" id="PS50112">
    <property type="entry name" value="PAS"/>
    <property type="match status" value="3"/>
</dbReference>
<evidence type="ECO:0000259" key="4">
    <source>
        <dbReference type="PROSITE" id="PS50112"/>
    </source>
</evidence>
<dbReference type="Gene3D" id="3.30.70.270">
    <property type="match status" value="1"/>
</dbReference>
<dbReference type="EMBL" id="DS989852">
    <property type="protein sequence ID" value="EDX74773.1"/>
    <property type="molecule type" value="Genomic_DNA"/>
</dbReference>
<feature type="domain" description="PAC" evidence="5">
    <location>
        <begin position="821"/>
        <end position="873"/>
    </location>
</feature>
<dbReference type="InterPro" id="IPR035965">
    <property type="entry name" value="PAS-like_dom_sf"/>
</dbReference>
<dbReference type="InterPro" id="IPR046342">
    <property type="entry name" value="CBS_dom_sf"/>
</dbReference>
<evidence type="ECO:0000256" key="2">
    <source>
        <dbReference type="SAM" id="Coils"/>
    </source>
</evidence>
<dbReference type="Gene3D" id="3.10.580.10">
    <property type="entry name" value="CBS-domain"/>
    <property type="match status" value="2"/>
</dbReference>
<feature type="domain" description="PAS" evidence="4">
    <location>
        <begin position="613"/>
        <end position="655"/>
    </location>
</feature>
<proteinExistence type="predicted"/>
<dbReference type="SUPFAM" id="SSF55785">
    <property type="entry name" value="PYP-like sensor domain (PAS domain)"/>
    <property type="match status" value="3"/>
</dbReference>
<accession>B4VTQ5</accession>
<dbReference type="SMART" id="SM00091">
    <property type="entry name" value="PAS"/>
    <property type="match status" value="3"/>
</dbReference>
<dbReference type="NCBIfam" id="TIGR00229">
    <property type="entry name" value="sensory_box"/>
    <property type="match status" value="3"/>
</dbReference>
<feature type="domain" description="CBS" evidence="7">
    <location>
        <begin position="156"/>
        <end position="231"/>
    </location>
</feature>
<evidence type="ECO:0000313" key="9">
    <source>
        <dbReference type="Proteomes" id="UP000003835"/>
    </source>
</evidence>
<dbReference type="Gene3D" id="3.30.450.40">
    <property type="match status" value="2"/>
</dbReference>
<dbReference type="FunFam" id="3.30.70.270:FF:000001">
    <property type="entry name" value="Diguanylate cyclase domain protein"/>
    <property type="match status" value="1"/>
</dbReference>
<dbReference type="Pfam" id="PF13185">
    <property type="entry name" value="GAF_2"/>
    <property type="match status" value="2"/>
</dbReference>
<keyword evidence="1" id="KW-0129">CBS domain</keyword>
<dbReference type="InterPro" id="IPR000644">
    <property type="entry name" value="CBS_dom"/>
</dbReference>
<dbReference type="PANTHER" id="PTHR45138">
    <property type="entry name" value="REGULATORY COMPONENTS OF SENSORY TRANSDUCTION SYSTEM"/>
    <property type="match status" value="1"/>
</dbReference>
<feature type="domain" description="CBS" evidence="7">
    <location>
        <begin position="1"/>
        <end position="80"/>
    </location>
</feature>
<dbReference type="eggNOG" id="COG2202">
    <property type="taxonomic scope" value="Bacteria"/>
</dbReference>
<dbReference type="PROSITE" id="PS50113">
    <property type="entry name" value="PAC"/>
    <property type="match status" value="3"/>
</dbReference>
<reference evidence="8 9" key="1">
    <citation type="submission" date="2008-07" db="EMBL/GenBank/DDBJ databases">
        <authorList>
            <person name="Tandeau de Marsac N."/>
            <person name="Ferriera S."/>
            <person name="Johnson J."/>
            <person name="Kravitz S."/>
            <person name="Beeson K."/>
            <person name="Sutton G."/>
            <person name="Rogers Y.-H."/>
            <person name="Friedman R."/>
            <person name="Frazier M."/>
            <person name="Venter J.C."/>
        </authorList>
    </citation>
    <scope>NUCLEOTIDE SEQUENCE [LARGE SCALE GENOMIC DNA]</scope>
    <source>
        <strain evidence="8 9">PCC 7420</strain>
    </source>
</reference>
<dbReference type="GO" id="GO:0052621">
    <property type="term" value="F:diguanylate cyclase activity"/>
    <property type="evidence" value="ECO:0007669"/>
    <property type="project" value="TreeGrafter"/>
</dbReference>
<dbReference type="InterPro" id="IPR013655">
    <property type="entry name" value="PAS_fold_3"/>
</dbReference>
<dbReference type="RefSeq" id="WP_006102106.1">
    <property type="nucleotide sequence ID" value="NZ_DS989852.1"/>
</dbReference>
<dbReference type="eggNOG" id="COG3706">
    <property type="taxonomic scope" value="Bacteria"/>
</dbReference>
<dbReference type="GO" id="GO:0005886">
    <property type="term" value="C:plasma membrane"/>
    <property type="evidence" value="ECO:0007669"/>
    <property type="project" value="TreeGrafter"/>
</dbReference>
<feature type="domain" description="PAS" evidence="4">
    <location>
        <begin position="874"/>
        <end position="944"/>
    </location>
</feature>
<sequence>MSAIDYHPLTVTPDTCLIHVIALLNPGTHACPFPDGTGSFASTYSEGIDESCVLVIENGQLVGVITLRDLVQIVAERSPLENLPVAEVMTQPVITLKQSELRDGFKMLNLFECHGIRHLPIVNDDNQVVGVVTPESLHHAMPSMELLKRRRVADVMTPEIINITPTNSVLTVAQRIAEHGVNYVVICEQQENSHTEPSPLSKSVDSRPFFVPLGIITERDIIQFQALELDLNLPAYTLMSFPLLCVNPEESLWTAHQKMQQWRVQQLGVCSHQGELLGMVTQTSILQTLDSAQLYHFIQDLQQQLHQQRQIISSLHAENWHLRQNRDEGAGEAGRAGEAGGAGGAGEAGGAGGAGKIWDQVTPMELRECQQTQGILQTLNRILKTLSESHRILMSATQESELFQKICRLIVEVGAYQGAWVGLTTDDMCQTVQPVAGFEALKKAEDRKDQTEEFELNNSENKQYLERFVMPEFNPFSGESPVDSVLQTGQPIVCRHIQTDPKFTPWRSHALQQGYGALIVLPLQVKDQPLGVLTIYAVNSGSFAPEEVQLLKELANDLASGIEGLRTRLAREQAEAELCQLNQELESRVQQRTAQLQQEIQEREGIEASLQQEFDLLSRVMETSPVGIIWVNPQGQIMLINHQAEQILGLKSEKICPDYQDKLTWYNQDESGDLIKYKQLPFWHLVKTNQAVNNLHYTIERDDGRRVLLSINGTSLFNQTGQLKGVVFAIDNVTERVKAEEELRQSEERFRTVANFTYDWEYWLNPDGQFLYVSPSCERITGYCADDFIQNASLLESIIYPEDREKFVRHGCATAVTQRVSGIDFRILTKTGELRWISHICQSVHSAEGRWLGIRASNRDITERKQAEEALRESEKRFRSMFNQVAVGIVQATLSGQFLWFNQKFTDLVQYSAEELQKKTCKDITHPDDVDQELTCLNQLLAGEIDTFSREKRYIRKDGSEVWVNLSGSLIRNSQGEPKSYIAVVQDISDRKQAQATLQRLNQQLTGRVNELGSRNREMVLLGDLSDFLQACLTVDEAYQAIATLVAPLFPGSSGGVFVINPSENWVEAMATWGTALASQTLFSPKSCWALRRGRPHLVTQPQSGLRCPHIHSDSSPLESFCVPMMAQGKALGILYISSPQLGQLTEAKQRLALTVAEHLALSLANLKLRETLSQQSIRDALTGLFNRRYMEESLEREIHRAQRHQRPMGIIMLDIDHFKHFNDTFGHEAGDAVLRELGIFLQRSIRASDIACRYGGEELMLILPDASLADTKQRAEQIRHDVKGLQIEYHHKLLDAIAISVGVAAFAEHGSTAQELIAAADRALYQAKAQGRDRVVTASS</sequence>
<evidence type="ECO:0000256" key="1">
    <source>
        <dbReference type="PROSITE-ProRule" id="PRU00703"/>
    </source>
</evidence>
<dbReference type="GO" id="GO:0043709">
    <property type="term" value="P:cell adhesion involved in single-species biofilm formation"/>
    <property type="evidence" value="ECO:0007669"/>
    <property type="project" value="TreeGrafter"/>
</dbReference>
<dbReference type="SMART" id="SM00267">
    <property type="entry name" value="GGDEF"/>
    <property type="match status" value="1"/>
</dbReference>
<evidence type="ECO:0000313" key="8">
    <source>
        <dbReference type="EMBL" id="EDX74773.1"/>
    </source>
</evidence>
<feature type="domain" description="GGDEF" evidence="6">
    <location>
        <begin position="1207"/>
        <end position="1341"/>
    </location>
</feature>
<dbReference type="SUPFAM" id="SSF54631">
    <property type="entry name" value="CBS-domain pair"/>
    <property type="match status" value="2"/>
</dbReference>
<dbReference type="Pfam" id="PF00571">
    <property type="entry name" value="CBS"/>
    <property type="match status" value="4"/>
</dbReference>
<organism evidence="8 9">
    <name type="scientific">Coleofasciculus chthonoplastes PCC 7420</name>
    <dbReference type="NCBI Taxonomy" id="118168"/>
    <lineage>
        <taxon>Bacteria</taxon>
        <taxon>Bacillati</taxon>
        <taxon>Cyanobacteriota</taxon>
        <taxon>Cyanophyceae</taxon>
        <taxon>Coleofasciculales</taxon>
        <taxon>Coleofasciculaceae</taxon>
        <taxon>Coleofasciculus</taxon>
    </lineage>
</organism>
<protein>
    <submittedName>
        <fullName evidence="8">PAS fold family</fullName>
    </submittedName>
</protein>
<dbReference type="Pfam" id="PF08447">
    <property type="entry name" value="PAS_3"/>
    <property type="match status" value="2"/>
</dbReference>
<dbReference type="Gene3D" id="3.30.450.20">
    <property type="entry name" value="PAS domain"/>
    <property type="match status" value="3"/>
</dbReference>
<dbReference type="HOGENOM" id="CLU_258338_0_0_3"/>
<feature type="domain" description="PAS" evidence="4">
    <location>
        <begin position="746"/>
        <end position="807"/>
    </location>
</feature>
<dbReference type="SMART" id="SM00116">
    <property type="entry name" value="CBS"/>
    <property type="match status" value="4"/>
</dbReference>
<dbReference type="GO" id="GO:1902201">
    <property type="term" value="P:negative regulation of bacterial-type flagellum-dependent cell motility"/>
    <property type="evidence" value="ECO:0007669"/>
    <property type="project" value="TreeGrafter"/>
</dbReference>
<dbReference type="eggNOG" id="COG2203">
    <property type="taxonomic scope" value="Bacteria"/>
</dbReference>
<dbReference type="InterPro" id="IPR001610">
    <property type="entry name" value="PAC"/>
</dbReference>
<feature type="domain" description="PAC" evidence="5">
    <location>
        <begin position="948"/>
        <end position="1000"/>
    </location>
</feature>
<feature type="compositionally biased region" description="Gly residues" evidence="3">
    <location>
        <begin position="331"/>
        <end position="351"/>
    </location>
</feature>
<feature type="domain" description="PAC" evidence="5">
    <location>
        <begin position="693"/>
        <end position="745"/>
    </location>
</feature>
<dbReference type="InterPro" id="IPR000014">
    <property type="entry name" value="PAS"/>
</dbReference>
<keyword evidence="9" id="KW-1185">Reference proteome</keyword>
<dbReference type="InterPro" id="IPR000700">
    <property type="entry name" value="PAS-assoc_C"/>
</dbReference>
<dbReference type="eggNOG" id="COG2905">
    <property type="taxonomic scope" value="Bacteria"/>
</dbReference>
<dbReference type="InterPro" id="IPR000160">
    <property type="entry name" value="GGDEF_dom"/>
</dbReference>
<evidence type="ECO:0000256" key="3">
    <source>
        <dbReference type="SAM" id="MobiDB-lite"/>
    </source>
</evidence>
<dbReference type="InterPro" id="IPR013767">
    <property type="entry name" value="PAS_fold"/>
</dbReference>
<dbReference type="STRING" id="118168.MC7420_6251"/>
<evidence type="ECO:0000259" key="7">
    <source>
        <dbReference type="PROSITE" id="PS51371"/>
    </source>
</evidence>
<dbReference type="CDD" id="cd01949">
    <property type="entry name" value="GGDEF"/>
    <property type="match status" value="1"/>
</dbReference>
<evidence type="ECO:0000259" key="5">
    <source>
        <dbReference type="PROSITE" id="PS50113"/>
    </source>
</evidence>
<dbReference type="NCBIfam" id="TIGR00254">
    <property type="entry name" value="GGDEF"/>
    <property type="match status" value="1"/>
</dbReference>
<dbReference type="Pfam" id="PF00990">
    <property type="entry name" value="GGDEF"/>
    <property type="match status" value="1"/>
</dbReference>
<dbReference type="CDD" id="cd00130">
    <property type="entry name" value="PAS"/>
    <property type="match status" value="3"/>
</dbReference>
<dbReference type="PANTHER" id="PTHR45138:SF9">
    <property type="entry name" value="DIGUANYLATE CYCLASE DGCM-RELATED"/>
    <property type="match status" value="1"/>
</dbReference>
<feature type="domain" description="CBS" evidence="7">
    <location>
        <begin position="89"/>
        <end position="149"/>
    </location>
</feature>
<dbReference type="Pfam" id="PF00989">
    <property type="entry name" value="PAS"/>
    <property type="match status" value="1"/>
</dbReference>
<name>B4VTQ5_9CYAN</name>
<dbReference type="SUPFAM" id="SSF55073">
    <property type="entry name" value="Nucleotide cyclase"/>
    <property type="match status" value="1"/>
</dbReference>
<dbReference type="GO" id="GO:0006355">
    <property type="term" value="P:regulation of DNA-templated transcription"/>
    <property type="evidence" value="ECO:0007669"/>
    <property type="project" value="InterPro"/>
</dbReference>
<dbReference type="CDD" id="cd17774">
    <property type="entry name" value="CBS_two-component_sensor_histidine_kinase_repeat2"/>
    <property type="match status" value="1"/>
</dbReference>
<dbReference type="PROSITE" id="PS50887">
    <property type="entry name" value="GGDEF"/>
    <property type="match status" value="1"/>
</dbReference>
<keyword evidence="2" id="KW-0175">Coiled coil</keyword>
<feature type="region of interest" description="Disordered" evidence="3">
    <location>
        <begin position="326"/>
        <end position="351"/>
    </location>
</feature>
<dbReference type="InterPro" id="IPR029787">
    <property type="entry name" value="Nucleotide_cyclase"/>
</dbReference>
<dbReference type="PROSITE" id="PS51371">
    <property type="entry name" value="CBS"/>
    <property type="match status" value="4"/>
</dbReference>
<dbReference type="InterPro" id="IPR003018">
    <property type="entry name" value="GAF"/>
</dbReference>
<dbReference type="CDD" id="cd04620">
    <property type="entry name" value="CBS_two-component_sensor_histidine_kinase_repeat1"/>
    <property type="match status" value="1"/>
</dbReference>
<dbReference type="Proteomes" id="UP000003835">
    <property type="component" value="Unassembled WGS sequence"/>
</dbReference>
<feature type="domain" description="CBS" evidence="7">
    <location>
        <begin position="239"/>
        <end position="301"/>
    </location>
</feature>
<gene>
    <name evidence="8" type="ORF">MC7420_6251</name>
</gene>
<dbReference type="SMART" id="SM00065">
    <property type="entry name" value="GAF"/>
    <property type="match status" value="2"/>
</dbReference>
<feature type="coiled-coil region" evidence="2">
    <location>
        <begin position="562"/>
        <end position="602"/>
    </location>
</feature>
<evidence type="ECO:0000259" key="6">
    <source>
        <dbReference type="PROSITE" id="PS50887"/>
    </source>
</evidence>